<feature type="non-terminal residue" evidence="1">
    <location>
        <position position="58"/>
    </location>
</feature>
<evidence type="ECO:0000313" key="2">
    <source>
        <dbReference type="Proteomes" id="UP000789525"/>
    </source>
</evidence>
<comment type="caution">
    <text evidence="1">The sequence shown here is derived from an EMBL/GenBank/DDBJ whole genome shotgun (WGS) entry which is preliminary data.</text>
</comment>
<organism evidence="1 2">
    <name type="scientific">Acaulospora colombiana</name>
    <dbReference type="NCBI Taxonomy" id="27376"/>
    <lineage>
        <taxon>Eukaryota</taxon>
        <taxon>Fungi</taxon>
        <taxon>Fungi incertae sedis</taxon>
        <taxon>Mucoromycota</taxon>
        <taxon>Glomeromycotina</taxon>
        <taxon>Glomeromycetes</taxon>
        <taxon>Diversisporales</taxon>
        <taxon>Acaulosporaceae</taxon>
        <taxon>Acaulospora</taxon>
    </lineage>
</organism>
<gene>
    <name evidence="1" type="ORF">ACOLOM_LOCUS11556</name>
</gene>
<dbReference type="EMBL" id="CAJVPT010042236">
    <property type="protein sequence ID" value="CAG8729630.1"/>
    <property type="molecule type" value="Genomic_DNA"/>
</dbReference>
<accession>A0ACA9PZ45</accession>
<protein>
    <submittedName>
        <fullName evidence="1">10298_t:CDS:1</fullName>
    </submittedName>
</protein>
<feature type="non-terminal residue" evidence="1">
    <location>
        <position position="1"/>
    </location>
</feature>
<keyword evidence="2" id="KW-1185">Reference proteome</keyword>
<name>A0ACA9PZ45_9GLOM</name>
<reference evidence="1" key="1">
    <citation type="submission" date="2021-06" db="EMBL/GenBank/DDBJ databases">
        <authorList>
            <person name="Kallberg Y."/>
            <person name="Tangrot J."/>
            <person name="Rosling A."/>
        </authorList>
    </citation>
    <scope>NUCLEOTIDE SEQUENCE</scope>
    <source>
        <strain evidence="1">CL356</strain>
    </source>
</reference>
<evidence type="ECO:0000313" key="1">
    <source>
        <dbReference type="EMBL" id="CAG8729630.1"/>
    </source>
</evidence>
<dbReference type="Proteomes" id="UP000789525">
    <property type="component" value="Unassembled WGS sequence"/>
</dbReference>
<sequence length="58" mass="6337">RSNGLPSNAPRCISTEKLGDFLDSYFSGNKSENEEYSKGLESLGQLSAIGDKQREALQ</sequence>
<proteinExistence type="predicted"/>